<dbReference type="InterPro" id="IPR036180">
    <property type="entry name" value="Gelsolin-like_dom_sf"/>
</dbReference>
<dbReference type="Gene3D" id="3.40.20.10">
    <property type="entry name" value="Severin"/>
    <property type="match status" value="1"/>
</dbReference>
<evidence type="ECO:0000256" key="1">
    <source>
        <dbReference type="SAM" id="MobiDB-lite"/>
    </source>
</evidence>
<feature type="compositionally biased region" description="Low complexity" evidence="1">
    <location>
        <begin position="170"/>
        <end position="202"/>
    </location>
</feature>
<dbReference type="GO" id="GO:0090110">
    <property type="term" value="P:COPII-coated vesicle cargo loading"/>
    <property type="evidence" value="ECO:0007669"/>
    <property type="project" value="TreeGrafter"/>
</dbReference>
<evidence type="ECO:0000313" key="5">
    <source>
        <dbReference type="EMBL" id="SAM07814.1"/>
    </source>
</evidence>
<protein>
    <recommendedName>
        <fullName evidence="7">Protein transport protein SEC24</fullName>
    </recommendedName>
</protein>
<dbReference type="AlphaFoldDB" id="A0A170ALZ3"/>
<dbReference type="EMBL" id="LT554853">
    <property type="protein sequence ID" value="SAM07814.1"/>
    <property type="molecule type" value="Genomic_DNA"/>
</dbReference>
<evidence type="ECO:0000259" key="2">
    <source>
        <dbReference type="Pfam" id="PF00626"/>
    </source>
</evidence>
<evidence type="ECO:0000259" key="4">
    <source>
        <dbReference type="Pfam" id="PF08033"/>
    </source>
</evidence>
<feature type="compositionally biased region" description="Low complexity" evidence="1">
    <location>
        <begin position="230"/>
        <end position="259"/>
    </location>
</feature>
<dbReference type="InterPro" id="IPR036175">
    <property type="entry name" value="Sec23/24_helical_dom_sf"/>
</dbReference>
<dbReference type="SUPFAM" id="SSF81995">
    <property type="entry name" value="beta-sandwich domain of Sec23/24"/>
    <property type="match status" value="1"/>
</dbReference>
<dbReference type="SUPFAM" id="SSF81811">
    <property type="entry name" value="Helical domain of Sec23/24"/>
    <property type="match status" value="1"/>
</dbReference>
<organism evidence="5">
    <name type="scientific">Absidia glauca</name>
    <name type="common">Pin mould</name>
    <dbReference type="NCBI Taxonomy" id="4829"/>
    <lineage>
        <taxon>Eukaryota</taxon>
        <taxon>Fungi</taxon>
        <taxon>Fungi incertae sedis</taxon>
        <taxon>Mucoromycota</taxon>
        <taxon>Mucoromycotina</taxon>
        <taxon>Mucoromycetes</taxon>
        <taxon>Mucorales</taxon>
        <taxon>Cunninghamellaceae</taxon>
        <taxon>Absidia</taxon>
    </lineage>
</organism>
<dbReference type="GO" id="GO:0070971">
    <property type="term" value="C:endoplasmic reticulum exit site"/>
    <property type="evidence" value="ECO:0007669"/>
    <property type="project" value="TreeGrafter"/>
</dbReference>
<dbReference type="InParanoid" id="A0A170ALZ3"/>
<dbReference type="Pfam" id="PF08033">
    <property type="entry name" value="Sec23_BS"/>
    <property type="match status" value="1"/>
</dbReference>
<feature type="compositionally biased region" description="Polar residues" evidence="1">
    <location>
        <begin position="12"/>
        <end position="25"/>
    </location>
</feature>
<feature type="compositionally biased region" description="Polar residues" evidence="1">
    <location>
        <begin position="61"/>
        <end position="71"/>
    </location>
</feature>
<feature type="compositionally biased region" description="Pro residues" evidence="1">
    <location>
        <begin position="107"/>
        <end position="122"/>
    </location>
</feature>
<feature type="domain" description="Gelsolin-like" evidence="2">
    <location>
        <begin position="620"/>
        <end position="685"/>
    </location>
</feature>
<dbReference type="Gene3D" id="2.60.40.1670">
    <property type="entry name" value="beta-sandwich domain of Sec23/24"/>
    <property type="match status" value="1"/>
</dbReference>
<keyword evidence="6" id="KW-1185">Reference proteome</keyword>
<dbReference type="InterPro" id="IPR029006">
    <property type="entry name" value="ADF-H/Gelsolin-like_dom_sf"/>
</dbReference>
<evidence type="ECO:0000259" key="3">
    <source>
        <dbReference type="Pfam" id="PF04815"/>
    </source>
</evidence>
<name>A0A170ALZ3_ABSGL</name>
<dbReference type="GO" id="GO:0000149">
    <property type="term" value="F:SNARE binding"/>
    <property type="evidence" value="ECO:0007669"/>
    <property type="project" value="TreeGrafter"/>
</dbReference>
<sequence>MDNGTRPPQAPHLNSPNYIGQQGVPSQRPPQPFNNINNNNSMHQLHQRPMARPPQPGYPTQPMNQPQQGSSPIRPYAPSPGHPQYATPRPQPPLNGLPSQQQYFQQRPPPTSTSPFRPPPPQQQQLQQQQQRPSSSPAGMSPSVVALPVASSPRPPIGQLESMTLRQGSPLPSQQIPLQQQQQPLQQQQPPLQQQQPPLQQQKPGRSRRVYATSQDVQTSNPPTPPPKTEPTLQTYTQAPAPQSQQPQQPQQPQPQQAPHGGYPYKPLSTDAGPVPPPKNKIDPNQIPAPTLSQMKDQGFYLQHDYGTCSKEPMPLACTNFKAIDQGNCNPRFMRSTLKEVPQTADLLRDTHLPFGVLPALTGGDTHYFPDFDKSRSGDLFAHDLRHSLEREQGSNGALRLRCSNGLAVKDHYGNFHMNNATDLELGGIDVDKAFGFSIGYDGKLPENGEAFFQCALLYTTRQGQRRVRVHNLSIPVTTTIGATFKQADFDTSINFITKRVVTDSTKQVLTSIANELDDECVRILTAYRKHCASSAAPGQLILPESFKMLPLISLSLKKSQILRKDLALKVDSRVYCMRKLKSMGVSGTIKWLYPTMVQLDVWISLNPENGDYTSVWPLERLSYTRLRPHGVYLIDADDTRYIWVGRDSSVEHLQGLFGVNQLDQINPHMSRLPVLDNAMSQRYHTLLADIDNQRLWKPRLQLIRQGMDIENEFIKVLVEDDTFGLTNYVDHLCLIHKRIQTELERDKHENYMASTSYWAHRY</sequence>
<proteinExistence type="predicted"/>
<dbReference type="OrthoDB" id="49016at2759"/>
<dbReference type="STRING" id="4829.A0A170ALZ3"/>
<dbReference type="GO" id="GO:0030127">
    <property type="term" value="C:COPII vesicle coat"/>
    <property type="evidence" value="ECO:0007669"/>
    <property type="project" value="InterPro"/>
</dbReference>
<dbReference type="SUPFAM" id="SSF82754">
    <property type="entry name" value="C-terminal, gelsolin-like domain of Sec23/24"/>
    <property type="match status" value="1"/>
</dbReference>
<dbReference type="InterPro" id="IPR012990">
    <property type="entry name" value="Beta-sandwich_Sec23_24"/>
</dbReference>
<dbReference type="Pfam" id="PF04815">
    <property type="entry name" value="Sec23_helical"/>
    <property type="match status" value="1"/>
</dbReference>
<accession>A0A170ALZ3</accession>
<dbReference type="GO" id="GO:0008270">
    <property type="term" value="F:zinc ion binding"/>
    <property type="evidence" value="ECO:0007669"/>
    <property type="project" value="TreeGrafter"/>
</dbReference>
<dbReference type="Gene3D" id="1.20.120.730">
    <property type="entry name" value="Sec23/Sec24 helical domain"/>
    <property type="match status" value="1"/>
</dbReference>
<evidence type="ECO:0000313" key="6">
    <source>
        <dbReference type="Proteomes" id="UP000078561"/>
    </source>
</evidence>
<dbReference type="PRINTS" id="PR01217">
    <property type="entry name" value="PRICHEXTENSN"/>
</dbReference>
<feature type="region of interest" description="Disordered" evidence="1">
    <location>
        <begin position="1"/>
        <end position="291"/>
    </location>
</feature>
<dbReference type="PANTHER" id="PTHR13803">
    <property type="entry name" value="SEC24-RELATED PROTEIN"/>
    <property type="match status" value="1"/>
</dbReference>
<evidence type="ECO:0008006" key="7">
    <source>
        <dbReference type="Google" id="ProtNLM"/>
    </source>
</evidence>
<feature type="domain" description="Sec23/Sec24 helical" evidence="3">
    <location>
        <begin position="489"/>
        <end position="590"/>
    </location>
</feature>
<reference evidence="5" key="1">
    <citation type="submission" date="2016-04" db="EMBL/GenBank/DDBJ databases">
        <authorList>
            <person name="Evans L.H."/>
            <person name="Alamgir A."/>
            <person name="Owens N."/>
            <person name="Weber N.D."/>
            <person name="Virtaneva K."/>
            <person name="Barbian K."/>
            <person name="Babar A."/>
            <person name="Rosenke K."/>
        </authorList>
    </citation>
    <scope>NUCLEOTIDE SEQUENCE [LARGE SCALE GENOMIC DNA]</scope>
    <source>
        <strain evidence="5">CBS 101.48</strain>
    </source>
</reference>
<dbReference type="Pfam" id="PF00626">
    <property type="entry name" value="Gelsolin"/>
    <property type="match status" value="1"/>
</dbReference>
<dbReference type="Proteomes" id="UP000078561">
    <property type="component" value="Unassembled WGS sequence"/>
</dbReference>
<dbReference type="PANTHER" id="PTHR13803:SF4">
    <property type="entry name" value="SECRETORY 24CD, ISOFORM C"/>
    <property type="match status" value="1"/>
</dbReference>
<gene>
    <name evidence="5" type="primary">ABSGL_13471.1 scaffold 14165</name>
</gene>
<feature type="compositionally biased region" description="Low complexity" evidence="1">
    <location>
        <begin position="123"/>
        <end position="152"/>
    </location>
</feature>
<dbReference type="GO" id="GO:0006886">
    <property type="term" value="P:intracellular protein transport"/>
    <property type="evidence" value="ECO:0007669"/>
    <property type="project" value="InterPro"/>
</dbReference>
<feature type="domain" description="Sec23/Sec24 beta-sandwich" evidence="4">
    <location>
        <begin position="394"/>
        <end position="478"/>
    </location>
</feature>
<dbReference type="InterPro" id="IPR007123">
    <property type="entry name" value="Gelsolin-like_dom"/>
</dbReference>
<dbReference type="InterPro" id="IPR006900">
    <property type="entry name" value="Sec23/24_helical_dom"/>
</dbReference>
<dbReference type="InterPro" id="IPR050550">
    <property type="entry name" value="SEC23_SEC24_subfamily"/>
</dbReference>